<comment type="caution">
    <text evidence="1">The sequence shown here is derived from an EMBL/GenBank/DDBJ whole genome shotgun (WGS) entry which is preliminary data.</text>
</comment>
<sequence length="79" mass="9259">MTNIDSYHSMSSNNGHYIMPEEANDYEYYMVPENYSSTKDSHHSSGSSMHNGARYQTAKEVEYHRALALRYRVILTYTR</sequence>
<proteinExistence type="predicted"/>
<accession>A0ABR2VYB5</accession>
<name>A0ABR2VYB5_9FUNG</name>
<evidence type="ECO:0000313" key="2">
    <source>
        <dbReference type="Proteomes" id="UP001479436"/>
    </source>
</evidence>
<keyword evidence="2" id="KW-1185">Reference proteome</keyword>
<protein>
    <submittedName>
        <fullName evidence="1">Uncharacterized protein</fullName>
    </submittedName>
</protein>
<dbReference type="EMBL" id="JASJQH010007362">
    <property type="protein sequence ID" value="KAK9710126.1"/>
    <property type="molecule type" value="Genomic_DNA"/>
</dbReference>
<reference evidence="1 2" key="1">
    <citation type="submission" date="2023-04" db="EMBL/GenBank/DDBJ databases">
        <title>Genome of Basidiobolus ranarum AG-B5.</title>
        <authorList>
            <person name="Stajich J.E."/>
            <person name="Carter-House D."/>
            <person name="Gryganskyi A."/>
        </authorList>
    </citation>
    <scope>NUCLEOTIDE SEQUENCE [LARGE SCALE GENOMIC DNA]</scope>
    <source>
        <strain evidence="1 2">AG-B5</strain>
    </source>
</reference>
<gene>
    <name evidence="1" type="ORF">K7432_008621</name>
</gene>
<dbReference type="Proteomes" id="UP001479436">
    <property type="component" value="Unassembled WGS sequence"/>
</dbReference>
<organism evidence="1 2">
    <name type="scientific">Basidiobolus ranarum</name>
    <dbReference type="NCBI Taxonomy" id="34480"/>
    <lineage>
        <taxon>Eukaryota</taxon>
        <taxon>Fungi</taxon>
        <taxon>Fungi incertae sedis</taxon>
        <taxon>Zoopagomycota</taxon>
        <taxon>Entomophthoromycotina</taxon>
        <taxon>Basidiobolomycetes</taxon>
        <taxon>Basidiobolales</taxon>
        <taxon>Basidiobolaceae</taxon>
        <taxon>Basidiobolus</taxon>
    </lineage>
</organism>
<evidence type="ECO:0000313" key="1">
    <source>
        <dbReference type="EMBL" id="KAK9710126.1"/>
    </source>
</evidence>